<dbReference type="HOGENOM" id="CLU_145962_0_0_0"/>
<dbReference type="AlphaFoldDB" id="A0A0M1VV35"/>
<evidence type="ECO:0000313" key="1">
    <source>
        <dbReference type="EMBL" id="EEO40536.1"/>
    </source>
</evidence>
<name>A0A0M1VV35_FUSVC</name>
<accession>A0A0M1VV35</accession>
<comment type="caution">
    <text evidence="1">The sequence shown here is derived from an EMBL/GenBank/DDBJ whole genome shotgun (WGS) entry which is preliminary data.</text>
</comment>
<protein>
    <submittedName>
        <fullName evidence="1">Uncharacterized protein</fullName>
    </submittedName>
</protein>
<dbReference type="Proteomes" id="UP000004925">
    <property type="component" value="Unassembled WGS sequence"/>
</dbReference>
<gene>
    <name evidence="1" type="ORF">FSCG_01249</name>
</gene>
<sequence length="132" mass="15474">MKKFFLSIFLLFSILTYSKGHIEEITAPKPIRSNKEKTVFITGFPTDFETVISYILENDYDWNVAIINNNGTDSFSIECRSLYYRDFKGYEGIVQFTDLRTGKKIAYYEFSSEKFDNIIINILDYMNYISGN</sequence>
<dbReference type="EMBL" id="ACDE02000019">
    <property type="protein sequence ID" value="EEO40536.1"/>
    <property type="molecule type" value="Genomic_DNA"/>
</dbReference>
<proteinExistence type="predicted"/>
<evidence type="ECO:0000313" key="2">
    <source>
        <dbReference type="Proteomes" id="UP000004925"/>
    </source>
</evidence>
<dbReference type="RefSeq" id="WP_008803145.1">
    <property type="nucleotide sequence ID" value="NZ_KQ235737.1"/>
</dbReference>
<reference evidence="1 2" key="1">
    <citation type="submission" date="2011-10" db="EMBL/GenBank/DDBJ databases">
        <title>The Genome Sequence of Fusobacterium sp. 4_1_13.</title>
        <authorList>
            <consortium name="The Broad Institute Genome Sequencing Platform"/>
            <person name="Earl A."/>
            <person name="Ward D."/>
            <person name="Feldgarden M."/>
            <person name="Gevers D."/>
            <person name="Strauss J."/>
            <person name="Ambrose C."/>
            <person name="Allen-Vercoe E."/>
            <person name="Young S.K."/>
            <person name="Zeng Q."/>
            <person name="Gargeya S."/>
            <person name="Fitzgerald M."/>
            <person name="Haas B."/>
            <person name="Abouelleil A."/>
            <person name="Alvarado L."/>
            <person name="Arachchi H.M."/>
            <person name="Berlin A."/>
            <person name="Brown A."/>
            <person name="Chapman S.B."/>
            <person name="Chen Z."/>
            <person name="Dunbar C."/>
            <person name="Freedman E."/>
            <person name="Gearin G."/>
            <person name="Goldberg J."/>
            <person name="Griggs A."/>
            <person name="Gujja S."/>
            <person name="Heiman D."/>
            <person name="Howarth C."/>
            <person name="Larson L."/>
            <person name="Lui A."/>
            <person name="MacDonald P.J."/>
            <person name="Montmayeur A."/>
            <person name="Murphy C."/>
            <person name="Neiman D."/>
            <person name="Pearson M."/>
            <person name="Priest M."/>
            <person name="Roberts A."/>
            <person name="Saif S."/>
            <person name="Shea T."/>
            <person name="Shenoy N."/>
            <person name="Sisk P."/>
            <person name="Stolte C."/>
            <person name="Sykes S."/>
            <person name="Wortman J."/>
            <person name="Nusbaum C."/>
            <person name="Birren B."/>
        </authorList>
    </citation>
    <scope>NUCLEOTIDE SEQUENCE [LARGE SCALE GENOMIC DNA]</scope>
    <source>
        <strain evidence="1 2">4_1_13</strain>
    </source>
</reference>
<organism evidence="1 2">
    <name type="scientific">Fusobacterium vincentii 4_1_13</name>
    <dbReference type="NCBI Taxonomy" id="469606"/>
    <lineage>
        <taxon>Bacteria</taxon>
        <taxon>Fusobacteriati</taxon>
        <taxon>Fusobacteriota</taxon>
        <taxon>Fusobacteriia</taxon>
        <taxon>Fusobacteriales</taxon>
        <taxon>Fusobacteriaceae</taxon>
        <taxon>Fusobacterium</taxon>
    </lineage>
</organism>